<dbReference type="CDD" id="cd02038">
    <property type="entry name" value="FlhG-like"/>
    <property type="match status" value="1"/>
</dbReference>
<name>R4K5B1_CLOPA</name>
<dbReference type="InterPro" id="IPR033875">
    <property type="entry name" value="FlhG"/>
</dbReference>
<dbReference type="GO" id="GO:0009898">
    <property type="term" value="C:cytoplasmic side of plasma membrane"/>
    <property type="evidence" value="ECO:0007669"/>
    <property type="project" value="TreeGrafter"/>
</dbReference>
<keyword evidence="1" id="KW-0547">Nucleotide-binding</keyword>
<dbReference type="KEGG" id="cpas:Clopa_2920"/>
<dbReference type="eggNOG" id="COG0455">
    <property type="taxonomic scope" value="Bacteria"/>
</dbReference>
<sequence length="291" mass="32066">MLDQAQRLRQMAVEGSEADKARKTPRIITVTSGKGGVGKSNFVVNLSIAIQKTGKKVLIFDADVGMGNDDVLMGFLPKYNVFDVIFNDKNIEDGVIEGPFGVKLLPGGSGVARINEITNSQRNSFLDKLSNLEDLDYIIMDTGAGINRSVLGFISCCDELILIITPEPTSLMDSYSLLKAVVHFKIKSKTKVVINRTFDKREAEETYNKFQNAVKNFLKMDISYVGSVSEDRKLVLAVKSQEPFIIGSPNCAAAQDIVRIANKLIVDSERENELGKSGIQGLFKKIFNIFS</sequence>
<evidence type="ECO:0000313" key="5">
    <source>
        <dbReference type="Proteomes" id="UP000013523"/>
    </source>
</evidence>
<dbReference type="PANTHER" id="PTHR43384">
    <property type="entry name" value="SEPTUM SITE-DETERMINING PROTEIN MIND HOMOLOG, CHLOROPLASTIC-RELATED"/>
    <property type="match status" value="1"/>
</dbReference>
<dbReference type="GO" id="GO:0016887">
    <property type="term" value="F:ATP hydrolysis activity"/>
    <property type="evidence" value="ECO:0007669"/>
    <property type="project" value="TreeGrafter"/>
</dbReference>
<gene>
    <name evidence="4" type="ORF">Clopa_2920</name>
</gene>
<dbReference type="SUPFAM" id="SSF52540">
    <property type="entry name" value="P-loop containing nucleoside triphosphate hydrolases"/>
    <property type="match status" value="1"/>
</dbReference>
<accession>R4K5B1</accession>
<dbReference type="Proteomes" id="UP000013523">
    <property type="component" value="Chromosome"/>
</dbReference>
<reference evidence="4 5" key="1">
    <citation type="submission" date="2012-01" db="EMBL/GenBank/DDBJ databases">
        <title>Complete sequence of chromosome of Clostridium pasteurianum BC1.</title>
        <authorList>
            <consortium name="US DOE Joint Genome Institute"/>
            <person name="Lucas S."/>
            <person name="Han J."/>
            <person name="Lapidus A."/>
            <person name="Cheng J.-F."/>
            <person name="Goodwin L."/>
            <person name="Pitluck S."/>
            <person name="Peters L."/>
            <person name="Mikhailova N."/>
            <person name="Teshima H."/>
            <person name="Detter J.C."/>
            <person name="Han C."/>
            <person name="Tapia R."/>
            <person name="Land M."/>
            <person name="Hauser L."/>
            <person name="Kyrpides N."/>
            <person name="Ivanova N."/>
            <person name="Pagani I."/>
            <person name="Dunn J."/>
            <person name="Taghavi S."/>
            <person name="Francis A."/>
            <person name="van der Lelie D."/>
            <person name="Woyke T."/>
        </authorList>
    </citation>
    <scope>NUCLEOTIDE SEQUENCE [LARGE SCALE GENOMIC DNA]</scope>
    <source>
        <strain evidence="4 5">BC1</strain>
    </source>
</reference>
<protein>
    <submittedName>
        <fullName evidence="4">ATPase involved in chromosome partitioning</fullName>
    </submittedName>
</protein>
<dbReference type="GO" id="GO:0005829">
    <property type="term" value="C:cytosol"/>
    <property type="evidence" value="ECO:0007669"/>
    <property type="project" value="TreeGrafter"/>
</dbReference>
<dbReference type="InterPro" id="IPR025669">
    <property type="entry name" value="AAA_dom"/>
</dbReference>
<dbReference type="GO" id="GO:0005524">
    <property type="term" value="F:ATP binding"/>
    <property type="evidence" value="ECO:0007669"/>
    <property type="project" value="UniProtKB-KW"/>
</dbReference>
<evidence type="ECO:0000256" key="2">
    <source>
        <dbReference type="ARBA" id="ARBA00022840"/>
    </source>
</evidence>
<feature type="domain" description="AAA" evidence="3">
    <location>
        <begin position="26"/>
        <end position="192"/>
    </location>
</feature>
<organism evidence="4 5">
    <name type="scientific">Clostridium pasteurianum BC1</name>
    <dbReference type="NCBI Taxonomy" id="86416"/>
    <lineage>
        <taxon>Bacteria</taxon>
        <taxon>Bacillati</taxon>
        <taxon>Bacillota</taxon>
        <taxon>Clostridia</taxon>
        <taxon>Eubacteriales</taxon>
        <taxon>Clostridiaceae</taxon>
        <taxon>Clostridium</taxon>
    </lineage>
</organism>
<dbReference type="Gene3D" id="3.40.50.300">
    <property type="entry name" value="P-loop containing nucleotide triphosphate hydrolases"/>
    <property type="match status" value="1"/>
</dbReference>
<dbReference type="PATRIC" id="fig|86416.3.peg.2906"/>
<dbReference type="EMBL" id="CP003261">
    <property type="protein sequence ID" value="AGK97758.1"/>
    <property type="molecule type" value="Genomic_DNA"/>
</dbReference>
<dbReference type="HOGENOM" id="CLU_037612_0_0_9"/>
<dbReference type="InterPro" id="IPR027417">
    <property type="entry name" value="P-loop_NTPase"/>
</dbReference>
<dbReference type="GO" id="GO:0051782">
    <property type="term" value="P:negative regulation of cell division"/>
    <property type="evidence" value="ECO:0007669"/>
    <property type="project" value="TreeGrafter"/>
</dbReference>
<dbReference type="RefSeq" id="WP_015616052.1">
    <property type="nucleotide sequence ID" value="NC_021182.1"/>
</dbReference>
<proteinExistence type="predicted"/>
<dbReference type="OrthoDB" id="9816297at2"/>
<keyword evidence="2" id="KW-0067">ATP-binding</keyword>
<dbReference type="PANTHER" id="PTHR43384:SF4">
    <property type="entry name" value="CELLULOSE BIOSYNTHESIS PROTEIN BCSQ-RELATED"/>
    <property type="match status" value="1"/>
</dbReference>
<dbReference type="STRING" id="86416.Clopa_2920"/>
<dbReference type="InterPro" id="IPR025501">
    <property type="entry name" value="MinD_FleN"/>
</dbReference>
<dbReference type="InterPro" id="IPR050625">
    <property type="entry name" value="ParA/MinD_ATPase"/>
</dbReference>
<evidence type="ECO:0000259" key="3">
    <source>
        <dbReference type="Pfam" id="PF13614"/>
    </source>
</evidence>
<dbReference type="AlphaFoldDB" id="R4K5B1"/>
<evidence type="ECO:0000313" key="4">
    <source>
        <dbReference type="EMBL" id="AGK97758.1"/>
    </source>
</evidence>
<evidence type="ECO:0000256" key="1">
    <source>
        <dbReference type="ARBA" id="ARBA00022741"/>
    </source>
</evidence>
<dbReference type="PIRSF" id="PIRSF003092">
    <property type="entry name" value="MinD"/>
    <property type="match status" value="1"/>
</dbReference>
<keyword evidence="5" id="KW-1185">Reference proteome</keyword>
<dbReference type="Pfam" id="PF13614">
    <property type="entry name" value="AAA_31"/>
    <property type="match status" value="1"/>
</dbReference>